<dbReference type="Pfam" id="PF25173">
    <property type="entry name" value="Beta-prop_WDR3_1st"/>
    <property type="match status" value="1"/>
</dbReference>
<feature type="domain" description="NACHT" evidence="4">
    <location>
        <begin position="7"/>
        <end position="156"/>
    </location>
</feature>
<feature type="repeat" description="WD" evidence="3">
    <location>
        <begin position="970"/>
        <end position="1011"/>
    </location>
</feature>
<feature type="repeat" description="WD" evidence="3">
    <location>
        <begin position="760"/>
        <end position="801"/>
    </location>
</feature>
<gene>
    <name evidence="5" type="ORF">PEGY_LOCUS1592</name>
</gene>
<dbReference type="PRINTS" id="PR00320">
    <property type="entry name" value="GPROTEINBRPT"/>
</dbReference>
<dbReference type="SUPFAM" id="SSF50998">
    <property type="entry name" value="Quinoprotein alcohol dehydrogenase-like"/>
    <property type="match status" value="2"/>
</dbReference>
<dbReference type="OrthoDB" id="674604at2759"/>
<feature type="repeat" description="WD" evidence="3">
    <location>
        <begin position="592"/>
        <end position="633"/>
    </location>
</feature>
<feature type="repeat" description="WD" evidence="3">
    <location>
        <begin position="634"/>
        <end position="675"/>
    </location>
</feature>
<dbReference type="Proteomes" id="UP001154252">
    <property type="component" value="Unassembled WGS sequence"/>
</dbReference>
<accession>A0A9W4K5C6</accession>
<evidence type="ECO:0000259" key="4">
    <source>
        <dbReference type="PROSITE" id="PS50837"/>
    </source>
</evidence>
<dbReference type="PROSITE" id="PS50082">
    <property type="entry name" value="WD_REPEATS_2"/>
    <property type="match status" value="11"/>
</dbReference>
<dbReference type="InterPro" id="IPR015943">
    <property type="entry name" value="WD40/YVTN_repeat-like_dom_sf"/>
</dbReference>
<organism evidence="5 6">
    <name type="scientific">Penicillium egyptiacum</name>
    <dbReference type="NCBI Taxonomy" id="1303716"/>
    <lineage>
        <taxon>Eukaryota</taxon>
        <taxon>Fungi</taxon>
        <taxon>Dikarya</taxon>
        <taxon>Ascomycota</taxon>
        <taxon>Pezizomycotina</taxon>
        <taxon>Eurotiomycetes</taxon>
        <taxon>Eurotiomycetidae</taxon>
        <taxon>Eurotiales</taxon>
        <taxon>Aspergillaceae</taxon>
        <taxon>Penicillium</taxon>
    </lineage>
</organism>
<dbReference type="InterPro" id="IPR011047">
    <property type="entry name" value="Quinoprotein_ADH-like_sf"/>
</dbReference>
<keyword evidence="2" id="KW-0677">Repeat</keyword>
<name>A0A9W4K5C6_9EURO</name>
<proteinExistence type="predicted"/>
<evidence type="ECO:0000256" key="3">
    <source>
        <dbReference type="PROSITE-ProRule" id="PRU00221"/>
    </source>
</evidence>
<dbReference type="EMBL" id="CAJVRC010000839">
    <property type="protein sequence ID" value="CAG8888404.1"/>
    <property type="molecule type" value="Genomic_DNA"/>
</dbReference>
<feature type="repeat" description="WD" evidence="3">
    <location>
        <begin position="844"/>
        <end position="885"/>
    </location>
</feature>
<keyword evidence="1 3" id="KW-0853">WD repeat</keyword>
<comment type="caution">
    <text evidence="5">The sequence shown here is derived from an EMBL/GenBank/DDBJ whole genome shotgun (WGS) entry which is preliminary data.</text>
</comment>
<dbReference type="GO" id="GO:0035097">
    <property type="term" value="C:histone methyltransferase complex"/>
    <property type="evidence" value="ECO:0007669"/>
    <property type="project" value="UniProtKB-ARBA"/>
</dbReference>
<feature type="repeat" description="WD" evidence="3">
    <location>
        <begin position="676"/>
        <end position="717"/>
    </location>
</feature>
<dbReference type="Gene3D" id="3.40.50.300">
    <property type="entry name" value="P-loop containing nucleotide triphosphate hydrolases"/>
    <property type="match status" value="1"/>
</dbReference>
<feature type="repeat" description="WD" evidence="3">
    <location>
        <begin position="886"/>
        <end position="927"/>
    </location>
</feature>
<keyword evidence="6" id="KW-1185">Reference proteome</keyword>
<evidence type="ECO:0000313" key="6">
    <source>
        <dbReference type="Proteomes" id="UP001154252"/>
    </source>
</evidence>
<feature type="repeat" description="WD" evidence="3">
    <location>
        <begin position="550"/>
        <end position="591"/>
    </location>
</feature>
<dbReference type="SUPFAM" id="SSF52540">
    <property type="entry name" value="P-loop containing nucleoside triphosphate hydrolases"/>
    <property type="match status" value="1"/>
</dbReference>
<dbReference type="Pfam" id="PF24883">
    <property type="entry name" value="NPHP3_N"/>
    <property type="match status" value="1"/>
</dbReference>
<dbReference type="SMART" id="SM00320">
    <property type="entry name" value="WD40"/>
    <property type="match status" value="11"/>
</dbReference>
<feature type="repeat" description="WD" evidence="3">
    <location>
        <begin position="802"/>
        <end position="843"/>
    </location>
</feature>
<evidence type="ECO:0000313" key="5">
    <source>
        <dbReference type="EMBL" id="CAG8888404.1"/>
    </source>
</evidence>
<dbReference type="InterPro" id="IPR001680">
    <property type="entry name" value="WD40_rpt"/>
</dbReference>
<reference evidence="5" key="1">
    <citation type="submission" date="2021-07" db="EMBL/GenBank/DDBJ databases">
        <authorList>
            <person name="Branca A.L. A."/>
        </authorList>
    </citation>
    <scope>NUCLEOTIDE SEQUENCE</scope>
</reference>
<protein>
    <recommendedName>
        <fullName evidence="4">NACHT domain-containing protein</fullName>
    </recommendedName>
</protein>
<dbReference type="Gene3D" id="2.130.10.10">
    <property type="entry name" value="YVTN repeat-like/Quinoprotein amine dehydrogenase"/>
    <property type="match status" value="5"/>
</dbReference>
<dbReference type="AlphaFoldDB" id="A0A9W4K5C6"/>
<dbReference type="PANTHER" id="PTHR44129">
    <property type="entry name" value="WD REPEAT-CONTAINING PROTEIN POP1"/>
    <property type="match status" value="1"/>
</dbReference>
<dbReference type="InterPro" id="IPR020472">
    <property type="entry name" value="WD40_PAC1"/>
</dbReference>
<dbReference type="FunFam" id="2.130.10.10:FF:000228">
    <property type="entry name" value="COMPASS-like H3K4 histone methylase component WDR5A"/>
    <property type="match status" value="1"/>
</dbReference>
<dbReference type="InterPro" id="IPR019775">
    <property type="entry name" value="WD40_repeat_CS"/>
</dbReference>
<dbReference type="InterPro" id="IPR007111">
    <property type="entry name" value="NACHT_NTPase"/>
</dbReference>
<dbReference type="InterPro" id="IPR050349">
    <property type="entry name" value="WD_LIS1/nudF_dynein_reg"/>
</dbReference>
<dbReference type="PROSITE" id="PS50837">
    <property type="entry name" value="NACHT"/>
    <property type="match status" value="1"/>
</dbReference>
<dbReference type="InterPro" id="IPR056884">
    <property type="entry name" value="NPHP3-like_N"/>
</dbReference>
<dbReference type="PROSITE" id="PS00678">
    <property type="entry name" value="WD_REPEATS_1"/>
    <property type="match status" value="8"/>
</dbReference>
<dbReference type="InterPro" id="IPR027417">
    <property type="entry name" value="P-loop_NTPase"/>
</dbReference>
<dbReference type="CDD" id="cd00200">
    <property type="entry name" value="WD40"/>
    <property type="match status" value="2"/>
</dbReference>
<dbReference type="PROSITE" id="PS50294">
    <property type="entry name" value="WD_REPEATS_REGION"/>
    <property type="match status" value="11"/>
</dbReference>
<evidence type="ECO:0000256" key="2">
    <source>
        <dbReference type="ARBA" id="ARBA00022737"/>
    </source>
</evidence>
<sequence length="1144" mass="127070">MSSEGKCIFWLNGMAGTGKSTISRTVANRFEEEKLLGASFFFKRGEGDRGNAIKLFPTITKQLTKIIPQLTSGVRKAIDNNPDIGTKGLKEQFDRILLQPLLDLHSSALPTMNVVIVIDALDECDVDNDMRLILHLLPQLRKAEGIRVRVLITSRPELPIRLGFEKLPLHDHKDFVLHEIPKEVVENDLSLFLNHRISKIREERDPSLPIDWPGVINIRKLVALSVPLFIFAATICRIFEDPDWDPIDSLPEILTHQNDESKLDGTYLPVLDRLLQRQSEKKKKGLVQEFHQVVGAIVILESPLSIIALSRLIGLPQRLVHTRLNSLHSVLSVPNDETSPIQLFHLSFRDFLLSPETREKTVFWVDEKEMHYRLSKCCFLICENLRRNICELPSDATQRENIDRQTINRFLPPELQYACRYWAHHLVLCIDMYTMVQDALLFLRRHFLHWVEAMSLLGLTSEMVGIINRLETVILGDHNAELSEFLHDAKRFILKNRQIADEAPLQVYCSGLVFAPRNAIIRREFEAQLPSWIYQLPQVQERWSAELQALEGHSSSVQSVAFSPDSQLLASGSDDKTIRLWDTATGALQQTLEGHTDSVQSVTFSPDGRLLASSSDDKTIRLWKTATGALQQTLKGHTDSVQSVAFSPDSRLLASSSDDKTILLWNIAIGALQQTLEGHIDWVQSVIFSPDGRLLASSSDDETILLWNTATGALQQTLKGHTDSVQSVVFSPDGQLLASSSYDETVRLWDTATGALQQTLEGHTDSVQSVVFSPNGQLLASSSDDKTIRLWDTATGALQQTLEGHIDWVQSVAFSPDGRLLASGSDDETVRLWDTATAPLQQTPECHTGWVFSVAFSPDGRLLASGSDDKTIRLWDTTIGALQQTLKGHTDAVQSVVFSPDGRLLASSSRDKTVGIWDIATGTLQQTLKGHTDSVRSVVFSPDGRLLASGSNDKTVRLWDTATGALQQTFEGHTDLVRSVAFSPDGRLLASGSDDRNVRLWDTATGALYEIFRIHGVATDLEFSQDGAYLSSNPGSPGIKCRNHTPHLSPVNLEKSILKIPRDGSYTSCNLGSLDIQSKFRNHTSSTHQANLDISISKAQWIIFNGEKILWLPPEAGPSCSAIKGSTLALGHASGRISFIGFRV</sequence>
<feature type="repeat" description="WD" evidence="3">
    <location>
        <begin position="718"/>
        <end position="759"/>
    </location>
</feature>
<dbReference type="Pfam" id="PF00400">
    <property type="entry name" value="WD40"/>
    <property type="match status" value="6"/>
</dbReference>
<evidence type="ECO:0000256" key="1">
    <source>
        <dbReference type="ARBA" id="ARBA00022574"/>
    </source>
</evidence>
<feature type="repeat" description="WD" evidence="3">
    <location>
        <begin position="928"/>
        <end position="969"/>
    </location>
</feature>